<name>A0AAD3CGP6_9STRA</name>
<keyword evidence="3" id="KW-1185">Reference proteome</keyword>
<comment type="caution">
    <text evidence="2">The sequence shown here is derived from an EMBL/GenBank/DDBJ whole genome shotgun (WGS) entry which is preliminary data.</text>
</comment>
<dbReference type="EMBL" id="BLLK01000022">
    <property type="protein sequence ID" value="GFH45777.1"/>
    <property type="molecule type" value="Genomic_DNA"/>
</dbReference>
<evidence type="ECO:0000313" key="3">
    <source>
        <dbReference type="Proteomes" id="UP001054902"/>
    </source>
</evidence>
<accession>A0AAD3CGP6</accession>
<reference evidence="2 3" key="1">
    <citation type="journal article" date="2021" name="Sci. Rep.">
        <title>The genome of the diatom Chaetoceros tenuissimus carries an ancient integrated fragment of an extant virus.</title>
        <authorList>
            <person name="Hongo Y."/>
            <person name="Kimura K."/>
            <person name="Takaki Y."/>
            <person name="Yoshida Y."/>
            <person name="Baba S."/>
            <person name="Kobayashi G."/>
            <person name="Nagasaki K."/>
            <person name="Hano T."/>
            <person name="Tomaru Y."/>
        </authorList>
    </citation>
    <scope>NUCLEOTIDE SEQUENCE [LARGE SCALE GENOMIC DNA]</scope>
    <source>
        <strain evidence="2 3">NIES-3715</strain>
    </source>
</reference>
<feature type="compositionally biased region" description="Basic and acidic residues" evidence="1">
    <location>
        <begin position="470"/>
        <end position="484"/>
    </location>
</feature>
<dbReference type="AlphaFoldDB" id="A0AAD3CGP6"/>
<dbReference type="Proteomes" id="UP001054902">
    <property type="component" value="Unassembled WGS sequence"/>
</dbReference>
<protein>
    <submittedName>
        <fullName evidence="2">Uncharacterized protein</fullName>
    </submittedName>
</protein>
<evidence type="ECO:0000313" key="2">
    <source>
        <dbReference type="EMBL" id="GFH45777.1"/>
    </source>
</evidence>
<organism evidence="2 3">
    <name type="scientific">Chaetoceros tenuissimus</name>
    <dbReference type="NCBI Taxonomy" id="426638"/>
    <lineage>
        <taxon>Eukaryota</taxon>
        <taxon>Sar</taxon>
        <taxon>Stramenopiles</taxon>
        <taxon>Ochrophyta</taxon>
        <taxon>Bacillariophyta</taxon>
        <taxon>Coscinodiscophyceae</taxon>
        <taxon>Chaetocerotophycidae</taxon>
        <taxon>Chaetocerotales</taxon>
        <taxon>Chaetocerotaceae</taxon>
        <taxon>Chaetoceros</taxon>
    </lineage>
</organism>
<gene>
    <name evidence="2" type="ORF">CTEN210_02251</name>
</gene>
<evidence type="ECO:0000256" key="1">
    <source>
        <dbReference type="SAM" id="MobiDB-lite"/>
    </source>
</evidence>
<feature type="region of interest" description="Disordered" evidence="1">
    <location>
        <begin position="467"/>
        <end position="492"/>
    </location>
</feature>
<sequence length="492" mass="57824">MWKNKKGMTRFVVLSCLAYLAYYSYICESNERSNTTSRSIISASTDRSLTIDLGNGNCEWQPPLYDVPEEIDFYKTAIVGFPSGDKRMIFVQMEALTNWAAKDEWDFEFLGMSNNPFIKDLANYPHHEGIWGWEDAADQVVMMIRNIRRSMVEYHDILWDIGYAKTWDQANMFLDNLYIERPPMEDFLAWRDLRVLDEVHWYGWFIDYWMEGGLLRDIFTHKITTPEHWNMLMMPTVYPKSSITYEKIVGDQVVIPSYDPHCIDDVSGGCEPVAVISAEKLSDYTEGPAETRKIAQVLMNNEKMAKWVIAEEAWYCVWEELIVNRKGLRTIYDRPGFVEADYNFSAEMLEGMLHELDRLIAKYSSDEWNTKETANRVVELLTWHRGLIQTELDEVNSGTRVLTDNDILGPKERIKRKVKKLEDEIFEKTGDKDQAKADARHLAHRHSQEKKDYTEYFEALNEALHKRRREKNEKDSLERGEILRRHLSKRLK</sequence>
<proteinExistence type="predicted"/>